<dbReference type="AlphaFoldDB" id="A0A813EFE8"/>
<proteinExistence type="predicted"/>
<feature type="transmembrane region" description="Helical" evidence="1">
    <location>
        <begin position="95"/>
        <end position="114"/>
    </location>
</feature>
<keyword evidence="1" id="KW-0812">Transmembrane</keyword>
<dbReference type="Proteomes" id="UP000654075">
    <property type="component" value="Unassembled WGS sequence"/>
</dbReference>
<accession>A0A813EFE8</accession>
<dbReference type="EMBL" id="CAJNNV010010785">
    <property type="protein sequence ID" value="CAE8599031.1"/>
    <property type="molecule type" value="Genomic_DNA"/>
</dbReference>
<evidence type="ECO:0000256" key="1">
    <source>
        <dbReference type="SAM" id="Phobius"/>
    </source>
</evidence>
<keyword evidence="1" id="KW-0472">Membrane</keyword>
<feature type="non-terminal residue" evidence="2">
    <location>
        <position position="115"/>
    </location>
</feature>
<gene>
    <name evidence="2" type="ORF">PGLA1383_LOCUS17410</name>
</gene>
<feature type="non-terminal residue" evidence="2">
    <location>
        <position position="1"/>
    </location>
</feature>
<name>A0A813EFE8_POLGL</name>
<comment type="caution">
    <text evidence="2">The sequence shown here is derived from an EMBL/GenBank/DDBJ whole genome shotgun (WGS) entry which is preliminary data.</text>
</comment>
<keyword evidence="1" id="KW-1133">Transmembrane helix</keyword>
<organism evidence="2 3">
    <name type="scientific">Polarella glacialis</name>
    <name type="common">Dinoflagellate</name>
    <dbReference type="NCBI Taxonomy" id="89957"/>
    <lineage>
        <taxon>Eukaryota</taxon>
        <taxon>Sar</taxon>
        <taxon>Alveolata</taxon>
        <taxon>Dinophyceae</taxon>
        <taxon>Suessiales</taxon>
        <taxon>Suessiaceae</taxon>
        <taxon>Polarella</taxon>
    </lineage>
</organism>
<evidence type="ECO:0000313" key="2">
    <source>
        <dbReference type="EMBL" id="CAE8599031.1"/>
    </source>
</evidence>
<keyword evidence="3" id="KW-1185">Reference proteome</keyword>
<reference evidence="2" key="1">
    <citation type="submission" date="2021-02" db="EMBL/GenBank/DDBJ databases">
        <authorList>
            <person name="Dougan E. K."/>
            <person name="Rhodes N."/>
            <person name="Thang M."/>
            <person name="Chan C."/>
        </authorList>
    </citation>
    <scope>NUCLEOTIDE SEQUENCE</scope>
</reference>
<evidence type="ECO:0000313" key="3">
    <source>
        <dbReference type="Proteomes" id="UP000654075"/>
    </source>
</evidence>
<protein>
    <recommendedName>
        <fullName evidence="4">Right handed beta helix domain-containing protein</fullName>
    </recommendedName>
</protein>
<sequence>VQCQITGNQQGGILVADRASLLLESCEICGNGHFGVVAGLECGALLLGRTNLSANASGSLWHCGGSQASPSSLSWLDQCSLSGSSMASSSTSSPAVVVGVFVPSSVVVVVVVVVI</sequence>
<evidence type="ECO:0008006" key="4">
    <source>
        <dbReference type="Google" id="ProtNLM"/>
    </source>
</evidence>